<protein>
    <submittedName>
        <fullName evidence="1">Uncharacterized protein</fullName>
    </submittedName>
</protein>
<accession>A0A9K3HAG6</accession>
<sequence>MVKCIPGKWLQSLFIKMDVLLWTMVNMGKPHVDIFGSQMNITSLLCRRN</sequence>
<comment type="caution">
    <text evidence="1">The sequence shown here is derived from an EMBL/GenBank/DDBJ whole genome shotgun (WGS) entry which is preliminary data.</text>
</comment>
<dbReference type="Proteomes" id="UP000215914">
    <property type="component" value="Unassembled WGS sequence"/>
</dbReference>
<dbReference type="Gramene" id="mRNA:HanXRQr2_Chr13g0574161">
    <property type="protein sequence ID" value="CDS:HanXRQr2_Chr13g0574161.1"/>
    <property type="gene ID" value="HanXRQr2_Chr13g0574161"/>
</dbReference>
<keyword evidence="2" id="KW-1185">Reference proteome</keyword>
<name>A0A9K3HAG6_HELAN</name>
<reference evidence="1" key="1">
    <citation type="journal article" date="2017" name="Nature">
        <title>The sunflower genome provides insights into oil metabolism, flowering and Asterid evolution.</title>
        <authorList>
            <person name="Badouin H."/>
            <person name="Gouzy J."/>
            <person name="Grassa C.J."/>
            <person name="Murat F."/>
            <person name="Staton S.E."/>
            <person name="Cottret L."/>
            <person name="Lelandais-Briere C."/>
            <person name="Owens G.L."/>
            <person name="Carrere S."/>
            <person name="Mayjonade B."/>
            <person name="Legrand L."/>
            <person name="Gill N."/>
            <person name="Kane N.C."/>
            <person name="Bowers J.E."/>
            <person name="Hubner S."/>
            <person name="Bellec A."/>
            <person name="Berard A."/>
            <person name="Berges H."/>
            <person name="Blanchet N."/>
            <person name="Boniface M.C."/>
            <person name="Brunel D."/>
            <person name="Catrice O."/>
            <person name="Chaidir N."/>
            <person name="Claudel C."/>
            <person name="Donnadieu C."/>
            <person name="Faraut T."/>
            <person name="Fievet G."/>
            <person name="Helmstetter N."/>
            <person name="King M."/>
            <person name="Knapp S.J."/>
            <person name="Lai Z."/>
            <person name="Le Paslier M.C."/>
            <person name="Lippi Y."/>
            <person name="Lorenzon L."/>
            <person name="Mandel J.R."/>
            <person name="Marage G."/>
            <person name="Marchand G."/>
            <person name="Marquand E."/>
            <person name="Bret-Mestries E."/>
            <person name="Morien E."/>
            <person name="Nambeesan S."/>
            <person name="Nguyen T."/>
            <person name="Pegot-Espagnet P."/>
            <person name="Pouilly N."/>
            <person name="Raftis F."/>
            <person name="Sallet E."/>
            <person name="Schiex T."/>
            <person name="Thomas J."/>
            <person name="Vandecasteele C."/>
            <person name="Vares D."/>
            <person name="Vear F."/>
            <person name="Vautrin S."/>
            <person name="Crespi M."/>
            <person name="Mangin B."/>
            <person name="Burke J.M."/>
            <person name="Salse J."/>
            <person name="Munos S."/>
            <person name="Vincourt P."/>
            <person name="Rieseberg L.H."/>
            <person name="Langlade N.B."/>
        </authorList>
    </citation>
    <scope>NUCLEOTIDE SEQUENCE</scope>
    <source>
        <tissue evidence="1">Leaves</tissue>
    </source>
</reference>
<reference evidence="1" key="2">
    <citation type="submission" date="2020-06" db="EMBL/GenBank/DDBJ databases">
        <title>Helianthus annuus Genome sequencing and assembly Release 2.</title>
        <authorList>
            <person name="Gouzy J."/>
            <person name="Langlade N."/>
            <person name="Munos S."/>
        </authorList>
    </citation>
    <scope>NUCLEOTIDE SEQUENCE</scope>
    <source>
        <tissue evidence="1">Leaves</tissue>
    </source>
</reference>
<gene>
    <name evidence="1" type="ORF">HanXRQr2_Chr13g0574161</name>
</gene>
<dbReference type="EMBL" id="MNCJ02000328">
    <property type="protein sequence ID" value="KAF5772211.1"/>
    <property type="molecule type" value="Genomic_DNA"/>
</dbReference>
<evidence type="ECO:0000313" key="2">
    <source>
        <dbReference type="Proteomes" id="UP000215914"/>
    </source>
</evidence>
<dbReference type="AlphaFoldDB" id="A0A9K3HAG6"/>
<organism evidence="1 2">
    <name type="scientific">Helianthus annuus</name>
    <name type="common">Common sunflower</name>
    <dbReference type="NCBI Taxonomy" id="4232"/>
    <lineage>
        <taxon>Eukaryota</taxon>
        <taxon>Viridiplantae</taxon>
        <taxon>Streptophyta</taxon>
        <taxon>Embryophyta</taxon>
        <taxon>Tracheophyta</taxon>
        <taxon>Spermatophyta</taxon>
        <taxon>Magnoliopsida</taxon>
        <taxon>eudicotyledons</taxon>
        <taxon>Gunneridae</taxon>
        <taxon>Pentapetalae</taxon>
        <taxon>asterids</taxon>
        <taxon>campanulids</taxon>
        <taxon>Asterales</taxon>
        <taxon>Asteraceae</taxon>
        <taxon>Asteroideae</taxon>
        <taxon>Heliantheae alliance</taxon>
        <taxon>Heliantheae</taxon>
        <taxon>Helianthus</taxon>
    </lineage>
</organism>
<proteinExistence type="predicted"/>
<evidence type="ECO:0000313" key="1">
    <source>
        <dbReference type="EMBL" id="KAF5772211.1"/>
    </source>
</evidence>